<proteinExistence type="predicted"/>
<evidence type="ECO:0000256" key="1">
    <source>
        <dbReference type="SAM" id="MobiDB-lite"/>
    </source>
</evidence>
<reference evidence="2 3" key="1">
    <citation type="journal article" date="2023" name="G3 (Bethesda)">
        <title>A chromosome-level genome assembly of Zasmidium syzygii isolated from banana leaves.</title>
        <authorList>
            <person name="van Westerhoven A.C."/>
            <person name="Mehrabi R."/>
            <person name="Talebi R."/>
            <person name="Steentjes M.B.F."/>
            <person name="Corcolon B."/>
            <person name="Chong P.A."/>
            <person name="Kema G.H.J."/>
            <person name="Seidl M.F."/>
        </authorList>
    </citation>
    <scope>NUCLEOTIDE SEQUENCE [LARGE SCALE GENOMIC DNA]</scope>
    <source>
        <strain evidence="2 3">P124</strain>
    </source>
</reference>
<sequence>MKSYKRLGWIFSTSRNSTNLPSQKKQILYGPELHLHRMAVLSIILAPLIAGLCVAKPLGSRVADVPIFATDSVATFTWADATQTTTAVFTLPKREALPSWPHRMHHPLDIAKLAKASPTPIPIPTGDAEKELVVTPKHQIEHPIKTGIHHEPISAKESRPKPHAPEPTKTSISLNEPTEIALLHEAAILHERDDVSTFTFTAASTTAVFTFTSPTGTLDLSSLLTLTDATGLPFRRDATTVTAAFDGLTRTFTFTESTDFPFTALTLDKRVTAAPTPSAYPVNAVDTCADACDAADVSCSELLTSYTAGTMWSVFESLLHGGEEY</sequence>
<evidence type="ECO:0000313" key="3">
    <source>
        <dbReference type="Proteomes" id="UP001305779"/>
    </source>
</evidence>
<protein>
    <submittedName>
        <fullName evidence="2">Uncharacterized protein</fullName>
    </submittedName>
</protein>
<feature type="compositionally biased region" description="Basic and acidic residues" evidence="1">
    <location>
        <begin position="149"/>
        <end position="166"/>
    </location>
</feature>
<gene>
    <name evidence="2" type="ORF">PRZ48_004377</name>
</gene>
<organism evidence="2 3">
    <name type="scientific">Zasmidium cellare</name>
    <name type="common">Wine cellar mold</name>
    <name type="synonym">Racodium cellare</name>
    <dbReference type="NCBI Taxonomy" id="395010"/>
    <lineage>
        <taxon>Eukaryota</taxon>
        <taxon>Fungi</taxon>
        <taxon>Dikarya</taxon>
        <taxon>Ascomycota</taxon>
        <taxon>Pezizomycotina</taxon>
        <taxon>Dothideomycetes</taxon>
        <taxon>Dothideomycetidae</taxon>
        <taxon>Mycosphaerellales</taxon>
        <taxon>Mycosphaerellaceae</taxon>
        <taxon>Zasmidium</taxon>
    </lineage>
</organism>
<accession>A0ABR0EPC2</accession>
<keyword evidence="3" id="KW-1185">Reference proteome</keyword>
<dbReference type="EMBL" id="JAXOVC010000003">
    <property type="protein sequence ID" value="KAK4503462.1"/>
    <property type="molecule type" value="Genomic_DNA"/>
</dbReference>
<comment type="caution">
    <text evidence="2">The sequence shown here is derived from an EMBL/GenBank/DDBJ whole genome shotgun (WGS) entry which is preliminary data.</text>
</comment>
<feature type="region of interest" description="Disordered" evidence="1">
    <location>
        <begin position="149"/>
        <end position="172"/>
    </location>
</feature>
<dbReference type="Proteomes" id="UP001305779">
    <property type="component" value="Unassembled WGS sequence"/>
</dbReference>
<evidence type="ECO:0000313" key="2">
    <source>
        <dbReference type="EMBL" id="KAK4503462.1"/>
    </source>
</evidence>
<name>A0ABR0EPC2_ZASCE</name>